<gene>
    <name evidence="3" type="ORF">CRI88_10440</name>
</gene>
<protein>
    <recommendedName>
        <fullName evidence="2">Peptidase C39-like domain-containing protein</fullName>
    </recommendedName>
</protein>
<name>A0A2I0UYW5_9BACI</name>
<dbReference type="InterPro" id="IPR039564">
    <property type="entry name" value="Peptidase_C39-like"/>
</dbReference>
<sequence length="272" mass="30095">MKKKYVLSALFLLTMSIGALPENSKAASEEDNVNGVSNVDIDYMENKEYYDGLAKQRDLEIAEREKQEQKQGLARASAYYTIPVTYNKQAYSNFCGPAAGRQALSFHKEKSKSKDSLPTQDNFGVTIGTLPNKGGTQSTNLRNGLNQYKNVYGFSSNPYIVGNLTDSANPANTFISRITDSLKNQKTAPILLTETEWIEQYKGTNYRHYVTISGYNESGQTLRVVDPNHHTEFTGTGTYWTSIGKATDNTTTGKGISKATYKADGANPAMIW</sequence>
<reference evidence="3 4" key="1">
    <citation type="submission" date="2017-10" db="EMBL/GenBank/DDBJ databases">
        <title>Draft genome of Lysinibacillus fusiformis strain Juneja, a laboratory-derived pathogen of Drosophila melanogaster.</title>
        <authorList>
            <person name="Smith B.R."/>
            <person name="Unckless R.L."/>
        </authorList>
    </citation>
    <scope>NUCLEOTIDE SEQUENCE [LARGE SCALE GENOMIC DNA]</scope>
    <source>
        <strain evidence="3 4">Juneja</strain>
    </source>
</reference>
<feature type="domain" description="Peptidase C39-like" evidence="2">
    <location>
        <begin position="83"/>
        <end position="228"/>
    </location>
</feature>
<organism evidence="3 4">
    <name type="scientific">Lysinibacillus fusiformis</name>
    <dbReference type="NCBI Taxonomy" id="28031"/>
    <lineage>
        <taxon>Bacteria</taxon>
        <taxon>Bacillati</taxon>
        <taxon>Bacillota</taxon>
        <taxon>Bacilli</taxon>
        <taxon>Bacillales</taxon>
        <taxon>Bacillaceae</taxon>
        <taxon>Lysinibacillus</taxon>
    </lineage>
</organism>
<comment type="caution">
    <text evidence="3">The sequence shown here is derived from an EMBL/GenBank/DDBJ whole genome shotgun (WGS) entry which is preliminary data.</text>
</comment>
<dbReference type="InterPro" id="IPR038765">
    <property type="entry name" value="Papain-like_cys_pep_sf"/>
</dbReference>
<evidence type="ECO:0000256" key="1">
    <source>
        <dbReference type="SAM" id="SignalP"/>
    </source>
</evidence>
<evidence type="ECO:0000259" key="2">
    <source>
        <dbReference type="Pfam" id="PF13529"/>
    </source>
</evidence>
<feature type="signal peptide" evidence="1">
    <location>
        <begin position="1"/>
        <end position="21"/>
    </location>
</feature>
<dbReference type="EMBL" id="PDFK01000003">
    <property type="protein sequence ID" value="PKU51152.1"/>
    <property type="molecule type" value="Genomic_DNA"/>
</dbReference>
<proteinExistence type="predicted"/>
<evidence type="ECO:0000313" key="3">
    <source>
        <dbReference type="EMBL" id="PKU51152.1"/>
    </source>
</evidence>
<accession>A0A2I0UYW5</accession>
<dbReference type="Proteomes" id="UP000234956">
    <property type="component" value="Unassembled WGS sequence"/>
</dbReference>
<dbReference type="SUPFAM" id="SSF54001">
    <property type="entry name" value="Cysteine proteinases"/>
    <property type="match status" value="1"/>
</dbReference>
<dbReference type="Pfam" id="PF13529">
    <property type="entry name" value="Peptidase_C39_2"/>
    <property type="match status" value="1"/>
</dbReference>
<evidence type="ECO:0000313" key="4">
    <source>
        <dbReference type="Proteomes" id="UP000234956"/>
    </source>
</evidence>
<dbReference type="RefSeq" id="WP_058845173.1">
    <property type="nucleotide sequence ID" value="NZ_PDFK01000003.1"/>
</dbReference>
<keyword evidence="1" id="KW-0732">Signal</keyword>
<dbReference type="AlphaFoldDB" id="A0A2I0UYW5"/>
<feature type="chain" id="PRO_5039517418" description="Peptidase C39-like domain-containing protein" evidence="1">
    <location>
        <begin position="22"/>
        <end position="272"/>
    </location>
</feature>